<dbReference type="OrthoDB" id="9811076at2"/>
<dbReference type="KEGG" id="salq:SYNTR_0748"/>
<accession>A0A6I6DIJ1</accession>
<evidence type="ECO:0000313" key="3">
    <source>
        <dbReference type="EMBL" id="QGT99341.1"/>
    </source>
</evidence>
<organism evidence="3 4">
    <name type="scientific">Candidatus Syntrophocurvum alkaliphilum</name>
    <dbReference type="NCBI Taxonomy" id="2293317"/>
    <lineage>
        <taxon>Bacteria</taxon>
        <taxon>Bacillati</taxon>
        <taxon>Bacillota</taxon>
        <taxon>Clostridia</taxon>
        <taxon>Eubacteriales</taxon>
        <taxon>Syntrophomonadaceae</taxon>
        <taxon>Candidatus Syntrophocurvum</taxon>
    </lineage>
</organism>
<dbReference type="InterPro" id="IPR038157">
    <property type="entry name" value="FeoA_core_dom"/>
</dbReference>
<sequence>MAMKANDLYTAQVNQHNFKKEKNILKLRSGEQGIIVDTPADPLLASMGFRTGKVVSIVAKEIFNGPLVCSIDGRKVAICKNVAEKITVII</sequence>
<dbReference type="InterPro" id="IPR007167">
    <property type="entry name" value="Fe-transptr_FeoA-like"/>
</dbReference>
<dbReference type="Proteomes" id="UP000426444">
    <property type="component" value="Chromosome"/>
</dbReference>
<keyword evidence="4" id="KW-1185">Reference proteome</keyword>
<dbReference type="Pfam" id="PF04023">
    <property type="entry name" value="FeoA"/>
    <property type="match status" value="1"/>
</dbReference>
<name>A0A6I6DIJ1_9FIRM</name>
<dbReference type="InterPro" id="IPR008988">
    <property type="entry name" value="Transcriptional_repressor_C"/>
</dbReference>
<proteinExistence type="predicted"/>
<feature type="domain" description="Ferrous iron transporter FeoA-like" evidence="2">
    <location>
        <begin position="22"/>
        <end position="90"/>
    </location>
</feature>
<keyword evidence="1" id="KW-0408">Iron</keyword>
<dbReference type="SUPFAM" id="SSF50037">
    <property type="entry name" value="C-terminal domain of transcriptional repressors"/>
    <property type="match status" value="1"/>
</dbReference>
<dbReference type="EMBL" id="CP046457">
    <property type="protein sequence ID" value="QGT99341.1"/>
    <property type="molecule type" value="Genomic_DNA"/>
</dbReference>
<gene>
    <name evidence="3" type="ORF">SYNTR_0748</name>
</gene>
<dbReference type="Gene3D" id="2.30.30.90">
    <property type="match status" value="1"/>
</dbReference>
<protein>
    <recommendedName>
        <fullName evidence="2">Ferrous iron transporter FeoA-like domain-containing protein</fullName>
    </recommendedName>
</protein>
<evidence type="ECO:0000313" key="4">
    <source>
        <dbReference type="Proteomes" id="UP000426444"/>
    </source>
</evidence>
<reference evidence="4" key="1">
    <citation type="journal article" date="2019" name="Microbiology">
        <title>Complete Genome Sequence of an Uncultured Bacterium of the Candidate Phylum Bipolaricaulota.</title>
        <authorList>
            <person name="Kadnikov V.V."/>
            <person name="Mardanov A.V."/>
            <person name="Beletsky A.V."/>
            <person name="Frank Y.A."/>
            <person name="Karnachuk O.V."/>
            <person name="Ravin N.V."/>
        </authorList>
    </citation>
    <scope>NUCLEOTIDE SEQUENCE [LARGE SCALE GENOMIC DNA]</scope>
</reference>
<dbReference type="AlphaFoldDB" id="A0A6I6DIJ1"/>
<dbReference type="GO" id="GO:0046914">
    <property type="term" value="F:transition metal ion binding"/>
    <property type="evidence" value="ECO:0007669"/>
    <property type="project" value="InterPro"/>
</dbReference>
<evidence type="ECO:0000259" key="2">
    <source>
        <dbReference type="SMART" id="SM00899"/>
    </source>
</evidence>
<evidence type="ECO:0000256" key="1">
    <source>
        <dbReference type="ARBA" id="ARBA00023004"/>
    </source>
</evidence>
<dbReference type="SMART" id="SM00899">
    <property type="entry name" value="FeoA"/>
    <property type="match status" value="1"/>
</dbReference>
<dbReference type="RefSeq" id="WP_156203249.1">
    <property type="nucleotide sequence ID" value="NZ_CP046457.1"/>
</dbReference>